<dbReference type="PANTHER" id="PTHR43457:SF1">
    <property type="entry name" value="NITROGENASE MOLYBDENUM-IRON PROTEIN ALPHA CHAIN"/>
    <property type="match status" value="1"/>
</dbReference>
<evidence type="ECO:0000256" key="9">
    <source>
        <dbReference type="ARBA" id="ARBA00023231"/>
    </source>
</evidence>
<dbReference type="PROSITE" id="PS00699">
    <property type="entry name" value="NITROGENASE_1_1"/>
    <property type="match status" value="1"/>
</dbReference>
<dbReference type="eggNOG" id="COG2710">
    <property type="taxonomic scope" value="Bacteria"/>
</dbReference>
<comment type="cofactor">
    <cofactor evidence="1">
        <name>[8Fe-7S] cluster</name>
        <dbReference type="ChEBI" id="CHEBI:21143"/>
    </cofactor>
</comment>
<evidence type="ECO:0000256" key="8">
    <source>
        <dbReference type="ARBA" id="ARBA00023014"/>
    </source>
</evidence>
<dbReference type="Gene3D" id="3.40.50.1980">
    <property type="entry name" value="Nitrogenase molybdenum iron protein domain"/>
    <property type="match status" value="1"/>
</dbReference>
<organism evidence="14 15">
    <name type="scientific">Oscillochloris trichoides DG-6</name>
    <dbReference type="NCBI Taxonomy" id="765420"/>
    <lineage>
        <taxon>Bacteria</taxon>
        <taxon>Bacillati</taxon>
        <taxon>Chloroflexota</taxon>
        <taxon>Chloroflexia</taxon>
        <taxon>Chloroflexales</taxon>
        <taxon>Chloroflexineae</taxon>
        <taxon>Oscillochloridaceae</taxon>
        <taxon>Oscillochloris</taxon>
    </lineage>
</organism>
<evidence type="ECO:0000256" key="7">
    <source>
        <dbReference type="ARBA" id="ARBA00023004"/>
    </source>
</evidence>
<evidence type="ECO:0000256" key="5">
    <source>
        <dbReference type="ARBA" id="ARBA00022840"/>
    </source>
</evidence>
<dbReference type="GO" id="GO:0005524">
    <property type="term" value="F:ATP binding"/>
    <property type="evidence" value="ECO:0007669"/>
    <property type="project" value="UniProtKB-KW"/>
</dbReference>
<keyword evidence="7" id="KW-0408">Iron</keyword>
<comment type="caution">
    <text evidence="14">The sequence shown here is derived from an EMBL/GenBank/DDBJ whole genome shotgun (WGS) entry which is preliminary data.</text>
</comment>
<keyword evidence="8" id="KW-0411">Iron-sulfur</keyword>
<dbReference type="AlphaFoldDB" id="E1I9R2"/>
<dbReference type="NCBIfam" id="TIGR01284">
    <property type="entry name" value="alt_nitrog_alph"/>
    <property type="match status" value="1"/>
</dbReference>
<keyword evidence="9 12" id="KW-0535">Nitrogen fixation</keyword>
<evidence type="ECO:0000256" key="6">
    <source>
        <dbReference type="ARBA" id="ARBA00023002"/>
    </source>
</evidence>
<evidence type="ECO:0000256" key="10">
    <source>
        <dbReference type="ARBA" id="ARBA00030899"/>
    </source>
</evidence>
<dbReference type="EMBL" id="ADVR01000002">
    <property type="protein sequence ID" value="EFO82064.1"/>
    <property type="molecule type" value="Genomic_DNA"/>
</dbReference>
<dbReference type="PANTHER" id="PTHR43457">
    <property type="entry name" value="NITROGENASE MOLYBDENUM-IRON PROTEIN ALPHA CHAIN"/>
    <property type="match status" value="1"/>
</dbReference>
<evidence type="ECO:0000256" key="2">
    <source>
        <dbReference type="ARBA" id="ARBA00012773"/>
    </source>
</evidence>
<evidence type="ECO:0000256" key="3">
    <source>
        <dbReference type="ARBA" id="ARBA00022723"/>
    </source>
</evidence>
<accession>E1I9R2</accession>
<dbReference type="Gene3D" id="3.40.50.12380">
    <property type="entry name" value="Nitrogenase MoFe cofactor biosynthesis protein NifE, C-terminal"/>
    <property type="match status" value="1"/>
</dbReference>
<evidence type="ECO:0000256" key="1">
    <source>
        <dbReference type="ARBA" id="ARBA00001919"/>
    </source>
</evidence>
<evidence type="ECO:0000256" key="12">
    <source>
        <dbReference type="RuleBase" id="RU004021"/>
    </source>
</evidence>
<gene>
    <name evidence="14" type="ORF">OSCT_0063</name>
</gene>
<evidence type="ECO:0000259" key="13">
    <source>
        <dbReference type="Pfam" id="PF00148"/>
    </source>
</evidence>
<dbReference type="STRING" id="765420.OSCT_0063"/>
<comment type="catalytic activity">
    <reaction evidence="11">
        <text>N2 + 8 reduced [2Fe-2S]-[ferredoxin] + 16 ATP + 16 H2O = H2 + 8 oxidized [2Fe-2S]-[ferredoxin] + 2 NH4(+) + 16 ADP + 16 phosphate + 6 H(+)</text>
        <dbReference type="Rhea" id="RHEA:21448"/>
        <dbReference type="Rhea" id="RHEA-COMP:10000"/>
        <dbReference type="Rhea" id="RHEA-COMP:10001"/>
        <dbReference type="ChEBI" id="CHEBI:15377"/>
        <dbReference type="ChEBI" id="CHEBI:15378"/>
        <dbReference type="ChEBI" id="CHEBI:17997"/>
        <dbReference type="ChEBI" id="CHEBI:18276"/>
        <dbReference type="ChEBI" id="CHEBI:28938"/>
        <dbReference type="ChEBI" id="CHEBI:30616"/>
        <dbReference type="ChEBI" id="CHEBI:33737"/>
        <dbReference type="ChEBI" id="CHEBI:33738"/>
        <dbReference type="ChEBI" id="CHEBI:43474"/>
        <dbReference type="ChEBI" id="CHEBI:456216"/>
        <dbReference type="EC" id="1.18.6.1"/>
    </reaction>
</comment>
<dbReference type="EC" id="1.18.6.1" evidence="2"/>
<reference evidence="14 15" key="1">
    <citation type="journal article" date="2011" name="J. Bacteriol.">
        <title>Draft genome sequence of the anoxygenic filamentous phototrophic bacterium Oscillochloris trichoides subsp. DG-6.</title>
        <authorList>
            <person name="Kuznetsov B.B."/>
            <person name="Ivanovsky R.N."/>
            <person name="Keppen O.I."/>
            <person name="Sukhacheva M.V."/>
            <person name="Bumazhkin B.K."/>
            <person name="Patutina E.O."/>
            <person name="Beletsky A.V."/>
            <person name="Mardanov A.V."/>
            <person name="Baslerov R.V."/>
            <person name="Panteleeva A.N."/>
            <person name="Kolganova T.V."/>
            <person name="Ravin N.V."/>
            <person name="Skryabin K.G."/>
        </authorList>
    </citation>
    <scope>NUCLEOTIDE SEQUENCE [LARGE SCALE GENOMIC DNA]</scope>
    <source>
        <strain evidence="14 15">DG-6</strain>
    </source>
</reference>
<dbReference type="InterPro" id="IPR000318">
    <property type="entry name" value="Nase_comp1_CS"/>
</dbReference>
<dbReference type="NCBIfam" id="TIGR01862">
    <property type="entry name" value="N2-ase-Ialpha"/>
    <property type="match status" value="1"/>
</dbReference>
<dbReference type="Pfam" id="PF00148">
    <property type="entry name" value="Oxidored_nitro"/>
    <property type="match status" value="1"/>
</dbReference>
<dbReference type="InterPro" id="IPR005974">
    <property type="entry name" value="Nase_asu"/>
</dbReference>
<proteinExistence type="inferred from homology"/>
<dbReference type="GO" id="GO:0046872">
    <property type="term" value="F:metal ion binding"/>
    <property type="evidence" value="ECO:0007669"/>
    <property type="project" value="UniProtKB-KW"/>
</dbReference>
<evidence type="ECO:0000313" key="14">
    <source>
        <dbReference type="EMBL" id="EFO82064.1"/>
    </source>
</evidence>
<evidence type="ECO:0000256" key="4">
    <source>
        <dbReference type="ARBA" id="ARBA00022741"/>
    </source>
</evidence>
<dbReference type="HOGENOM" id="CLU_025876_1_0_0"/>
<dbReference type="CDD" id="cd01967">
    <property type="entry name" value="Nitrogenase_MoFe_alpha_like"/>
    <property type="match status" value="1"/>
</dbReference>
<dbReference type="GO" id="GO:0016163">
    <property type="term" value="F:nitrogenase activity"/>
    <property type="evidence" value="ECO:0007669"/>
    <property type="project" value="UniProtKB-EC"/>
</dbReference>
<evidence type="ECO:0000256" key="11">
    <source>
        <dbReference type="ARBA" id="ARBA00047967"/>
    </source>
</evidence>
<keyword evidence="5" id="KW-0067">ATP-binding</keyword>
<keyword evidence="6" id="KW-0560">Oxidoreductase</keyword>
<comment type="similarity">
    <text evidence="12">Belongs to the NifD/NifK/NifE/NifN family.</text>
</comment>
<dbReference type="SUPFAM" id="SSF53807">
    <property type="entry name" value="Helical backbone' metal receptor"/>
    <property type="match status" value="1"/>
</dbReference>
<evidence type="ECO:0000313" key="15">
    <source>
        <dbReference type="Proteomes" id="UP000054010"/>
    </source>
</evidence>
<keyword evidence="4" id="KW-0547">Nucleotide-binding</keyword>
<protein>
    <recommendedName>
        <fullName evidence="2">nitrogenase</fullName>
        <ecNumber evidence="2">1.18.6.1</ecNumber>
    </recommendedName>
    <alternativeName>
        <fullName evidence="10">Nitrogenase component I</fullName>
    </alternativeName>
</protein>
<sequence>MTMQFKCNETLPERGTHIALKVAGGGCQRGDGTSCGIVSNSATTPGDMTERGCTYAGCRGVVGGPVKDAIQLTHGPIGCAFFSWGYRPHLADTDFHMKYTFVSDMNETNIVFGGEKKLLQSIIEASREFPEAKAVFVYNTCSTALIGDDGRDVAKQAEAIIGKPVVFFECEGFKGVSQSMGHHVGNETIFRQLVGSAEPEGDFSRTINIVGDYNIKNDIRTFEYLFEAIGLKIITRFTGNVGVDELRIMHKAALNVIHCQRSATYIADMMHDKYGTPAINVTLWGIKHMSQALRDTAKFFGLEAEAEAVIERELAKIQPKIDYYRERLKGKTVFIYQGGPRTWHWIELLRELGMETMTAATTFGHEDDYEKIFDQLAEGAMMIDNPNVPEIEEILTKRRPDLFISGNKEKYLAYKLGVPFVNGHTYDTGPYAGFIGMVNFARDIDKALHAPIWGTLRNKARPAPAAHHSAHGFAHGFEEAD</sequence>
<name>E1I9R2_9CHLR</name>
<feature type="domain" description="Nitrogenase/oxidoreductase component 1" evidence="13">
    <location>
        <begin position="53"/>
        <end position="448"/>
    </location>
</feature>
<keyword evidence="3" id="KW-0479">Metal-binding</keyword>
<dbReference type="GO" id="GO:0051536">
    <property type="term" value="F:iron-sulfur cluster binding"/>
    <property type="evidence" value="ECO:0007669"/>
    <property type="project" value="UniProtKB-KW"/>
</dbReference>
<dbReference type="Proteomes" id="UP000054010">
    <property type="component" value="Unassembled WGS sequence"/>
</dbReference>
<dbReference type="InterPro" id="IPR000510">
    <property type="entry name" value="Nase/OxRdtase_comp1"/>
</dbReference>
<dbReference type="InterPro" id="IPR010143">
    <property type="entry name" value="Nase_comp1_asu"/>
</dbReference>
<keyword evidence="15" id="KW-1185">Reference proteome</keyword>